<sequence length="461" mass="52774">MSEPQHRIDDVPLEIWLHVSTYLSKPEILALNKTNRFFHQLASPLAFKSIIFHLNRLALNVHGHDPNEDKAVISHIEDRTSRFRTISKSPKYAKQVEYFIFNGSFEGIKAMQAPPRPAFMNPPWQLSYETAVQSVIPGLATFVSLRSLHLRTTFLDERDLRNLSKLPQLRTLHMFQIVFTGDSIVCPLALEDFSIGGWRPTGYEPAPPVPNPLDIISPTDLETLTLKHECPDNHSPILHALSNSLDVCTNLTNIDVVLGWDDMEPFLTLLNKSPNLESLSVKWNRRLMADEIPQDILRDESLQRLHSYNGPVELVPIIFPNRHIRDVKLSTSYWLWSGVNLEESATATFSYLGQTSEPVKELVIVDRIHLAGVHFELIAKYLPELRKLKIDAPAQSWRMNKLWQDLCSGNLPLPPKVEHLEICTENVMYVENKEREYFNSLSRLYPNLEVVSLGSDECDYV</sequence>
<keyword evidence="2" id="KW-1185">Reference proteome</keyword>
<dbReference type="CDD" id="cd09917">
    <property type="entry name" value="F-box_SF"/>
    <property type="match status" value="1"/>
</dbReference>
<dbReference type="InterPro" id="IPR032675">
    <property type="entry name" value="LRR_dom_sf"/>
</dbReference>
<proteinExistence type="predicted"/>
<comment type="caution">
    <text evidence="1">The sequence shown here is derived from an EMBL/GenBank/DDBJ whole genome shotgun (WGS) entry which is preliminary data.</text>
</comment>
<name>A0A409Y8J2_9AGAR</name>
<dbReference type="EMBL" id="NHTK01001366">
    <property type="protein sequence ID" value="PPQ99231.1"/>
    <property type="molecule type" value="Genomic_DNA"/>
</dbReference>
<dbReference type="OrthoDB" id="2975812at2759"/>
<dbReference type="SUPFAM" id="SSF52047">
    <property type="entry name" value="RNI-like"/>
    <property type="match status" value="1"/>
</dbReference>
<organism evidence="1 2">
    <name type="scientific">Panaeolus cyanescens</name>
    <dbReference type="NCBI Taxonomy" id="181874"/>
    <lineage>
        <taxon>Eukaryota</taxon>
        <taxon>Fungi</taxon>
        <taxon>Dikarya</taxon>
        <taxon>Basidiomycota</taxon>
        <taxon>Agaricomycotina</taxon>
        <taxon>Agaricomycetes</taxon>
        <taxon>Agaricomycetidae</taxon>
        <taxon>Agaricales</taxon>
        <taxon>Agaricineae</taxon>
        <taxon>Galeropsidaceae</taxon>
        <taxon>Panaeolus</taxon>
    </lineage>
</organism>
<dbReference type="AlphaFoldDB" id="A0A409Y8J2"/>
<dbReference type="STRING" id="181874.A0A409Y8J2"/>
<evidence type="ECO:0000313" key="2">
    <source>
        <dbReference type="Proteomes" id="UP000284842"/>
    </source>
</evidence>
<reference evidence="1 2" key="1">
    <citation type="journal article" date="2018" name="Evol. Lett.">
        <title>Horizontal gene cluster transfer increased hallucinogenic mushroom diversity.</title>
        <authorList>
            <person name="Reynolds H.T."/>
            <person name="Vijayakumar V."/>
            <person name="Gluck-Thaler E."/>
            <person name="Korotkin H.B."/>
            <person name="Matheny P.B."/>
            <person name="Slot J.C."/>
        </authorList>
    </citation>
    <scope>NUCLEOTIDE SEQUENCE [LARGE SCALE GENOMIC DNA]</scope>
    <source>
        <strain evidence="1 2">2629</strain>
    </source>
</reference>
<evidence type="ECO:0008006" key="3">
    <source>
        <dbReference type="Google" id="ProtNLM"/>
    </source>
</evidence>
<gene>
    <name evidence="1" type="ORF">CVT24_009248</name>
</gene>
<evidence type="ECO:0000313" key="1">
    <source>
        <dbReference type="EMBL" id="PPQ99231.1"/>
    </source>
</evidence>
<protein>
    <recommendedName>
        <fullName evidence="3">F-box domain-containing protein</fullName>
    </recommendedName>
</protein>
<dbReference type="InParanoid" id="A0A409Y8J2"/>
<dbReference type="Gene3D" id="3.80.10.10">
    <property type="entry name" value="Ribonuclease Inhibitor"/>
    <property type="match status" value="1"/>
</dbReference>
<accession>A0A409Y8J2</accession>
<dbReference type="Proteomes" id="UP000284842">
    <property type="component" value="Unassembled WGS sequence"/>
</dbReference>